<evidence type="ECO:0000256" key="7">
    <source>
        <dbReference type="SAM" id="Phobius"/>
    </source>
</evidence>
<dbReference type="PANTHER" id="PTHR18896">
    <property type="entry name" value="PHOSPHOLIPASE D"/>
    <property type="match status" value="1"/>
</dbReference>
<dbReference type="Gene3D" id="3.30.870.10">
    <property type="entry name" value="Endonuclease Chain A"/>
    <property type="match status" value="1"/>
</dbReference>
<dbReference type="EC" id="3.1.4.4" evidence="2"/>
<evidence type="ECO:0000256" key="2">
    <source>
        <dbReference type="ARBA" id="ARBA00012027"/>
    </source>
</evidence>
<keyword evidence="5" id="KW-0442">Lipid degradation</keyword>
<dbReference type="InterPro" id="IPR015679">
    <property type="entry name" value="PLipase_D_fam"/>
</dbReference>
<keyword evidence="7" id="KW-0812">Transmembrane</keyword>
<accession>A0AAV2S0B8</accession>
<keyword evidence="7" id="KW-1133">Transmembrane helix</keyword>
<evidence type="ECO:0000256" key="6">
    <source>
        <dbReference type="ARBA" id="ARBA00023098"/>
    </source>
</evidence>
<dbReference type="EMBL" id="CAXKWB010038248">
    <property type="protein sequence ID" value="CAL4151231.1"/>
    <property type="molecule type" value="Genomic_DNA"/>
</dbReference>
<name>A0AAV2S0B8_MEGNR</name>
<dbReference type="GO" id="GO:0060627">
    <property type="term" value="P:regulation of vesicle-mediated transport"/>
    <property type="evidence" value="ECO:0007669"/>
    <property type="project" value="TreeGrafter"/>
</dbReference>
<evidence type="ECO:0000313" key="10">
    <source>
        <dbReference type="Proteomes" id="UP001497623"/>
    </source>
</evidence>
<evidence type="ECO:0000313" key="9">
    <source>
        <dbReference type="EMBL" id="CAL4151231.1"/>
    </source>
</evidence>
<evidence type="ECO:0000259" key="8">
    <source>
        <dbReference type="PROSITE" id="PS50035"/>
    </source>
</evidence>
<dbReference type="CDD" id="cd09141">
    <property type="entry name" value="PLDc_vPLD1_2_yPLD_like_2"/>
    <property type="match status" value="1"/>
</dbReference>
<reference evidence="9 10" key="1">
    <citation type="submission" date="2024-05" db="EMBL/GenBank/DDBJ databases">
        <authorList>
            <person name="Wallberg A."/>
        </authorList>
    </citation>
    <scope>NUCLEOTIDE SEQUENCE [LARGE SCALE GENOMIC DNA]</scope>
</reference>
<dbReference type="AlphaFoldDB" id="A0AAV2S0B8"/>
<protein>
    <recommendedName>
        <fullName evidence="2">phospholipase D</fullName>
        <ecNumber evidence="2">3.1.4.4</ecNumber>
    </recommendedName>
</protein>
<dbReference type="InterPro" id="IPR001736">
    <property type="entry name" value="PLipase_D/transphosphatidylase"/>
</dbReference>
<keyword evidence="7" id="KW-0472">Membrane</keyword>
<gene>
    <name evidence="9" type="ORF">MNOR_LOCUS30751</name>
</gene>
<evidence type="ECO:0000256" key="4">
    <source>
        <dbReference type="ARBA" id="ARBA00022801"/>
    </source>
</evidence>
<evidence type="ECO:0000256" key="3">
    <source>
        <dbReference type="ARBA" id="ARBA00022737"/>
    </source>
</evidence>
<dbReference type="PROSITE" id="PS50035">
    <property type="entry name" value="PLD"/>
    <property type="match status" value="1"/>
</dbReference>
<comment type="catalytic activity">
    <reaction evidence="1">
        <text>a 1,2-diacyl-sn-glycero-3-phosphocholine + H2O = a 1,2-diacyl-sn-glycero-3-phosphate + choline + H(+)</text>
        <dbReference type="Rhea" id="RHEA:14445"/>
        <dbReference type="ChEBI" id="CHEBI:15354"/>
        <dbReference type="ChEBI" id="CHEBI:15377"/>
        <dbReference type="ChEBI" id="CHEBI:15378"/>
        <dbReference type="ChEBI" id="CHEBI:57643"/>
        <dbReference type="ChEBI" id="CHEBI:58608"/>
        <dbReference type="EC" id="3.1.4.4"/>
    </reaction>
</comment>
<dbReference type="PANTHER" id="PTHR18896:SF76">
    <property type="entry name" value="PHOSPHOLIPASE"/>
    <property type="match status" value="1"/>
</dbReference>
<dbReference type="Proteomes" id="UP001497623">
    <property type="component" value="Unassembled WGS sequence"/>
</dbReference>
<organism evidence="9 10">
    <name type="scientific">Meganyctiphanes norvegica</name>
    <name type="common">Northern krill</name>
    <name type="synonym">Thysanopoda norvegica</name>
    <dbReference type="NCBI Taxonomy" id="48144"/>
    <lineage>
        <taxon>Eukaryota</taxon>
        <taxon>Metazoa</taxon>
        <taxon>Ecdysozoa</taxon>
        <taxon>Arthropoda</taxon>
        <taxon>Crustacea</taxon>
        <taxon>Multicrustacea</taxon>
        <taxon>Malacostraca</taxon>
        <taxon>Eumalacostraca</taxon>
        <taxon>Eucarida</taxon>
        <taxon>Euphausiacea</taxon>
        <taxon>Euphausiidae</taxon>
        <taxon>Meganyctiphanes</taxon>
    </lineage>
</organism>
<feature type="domain" description="PLD phosphodiesterase" evidence="8">
    <location>
        <begin position="153"/>
        <end position="180"/>
    </location>
</feature>
<proteinExistence type="predicted"/>
<dbReference type="FunFam" id="3.30.870.10:FF:000011">
    <property type="entry name" value="Phospholipase"/>
    <property type="match status" value="1"/>
</dbReference>
<sequence length="235" mass="27375">QVVRSVSTWSAGVEDTESSILHAYMDNIRRAKHYIYIENQFFISCADPNGEERFLNNRIAHEIVERIFQAHSNKEVFRVYVLLPLLPAFEGNIGTSTGIAMQYILYWNYITISRGKECLIEQLKAKGITEWQNYISFCSLRGWDTLEDTIVSELIYIHSKLMIIDDRLVIAGSANINDRSMIGDRDSEVCLVIQDEEFKDGVMNLKFVCFCGSFFLFLFPLIYLLHWYKKMCKNF</sequence>
<feature type="transmembrane region" description="Helical" evidence="7">
    <location>
        <begin position="205"/>
        <end position="225"/>
    </location>
</feature>
<evidence type="ECO:0000256" key="5">
    <source>
        <dbReference type="ARBA" id="ARBA00022963"/>
    </source>
</evidence>
<evidence type="ECO:0000256" key="1">
    <source>
        <dbReference type="ARBA" id="ARBA00000798"/>
    </source>
</evidence>
<feature type="non-terminal residue" evidence="9">
    <location>
        <position position="1"/>
    </location>
</feature>
<dbReference type="Pfam" id="PF13091">
    <property type="entry name" value="PLDc_2"/>
    <property type="match status" value="1"/>
</dbReference>
<keyword evidence="3" id="KW-0677">Repeat</keyword>
<dbReference type="SMART" id="SM00155">
    <property type="entry name" value="PLDc"/>
    <property type="match status" value="1"/>
</dbReference>
<dbReference type="SUPFAM" id="SSF56024">
    <property type="entry name" value="Phospholipase D/nuclease"/>
    <property type="match status" value="1"/>
</dbReference>
<keyword evidence="6" id="KW-0443">Lipid metabolism</keyword>
<keyword evidence="10" id="KW-1185">Reference proteome</keyword>
<keyword evidence="4" id="KW-0378">Hydrolase</keyword>
<dbReference type="InterPro" id="IPR025202">
    <property type="entry name" value="PLD-like_dom"/>
</dbReference>
<dbReference type="GO" id="GO:0004630">
    <property type="term" value="F:phospholipase D activity"/>
    <property type="evidence" value="ECO:0007669"/>
    <property type="project" value="UniProtKB-EC"/>
</dbReference>
<comment type="caution">
    <text evidence="9">The sequence shown here is derived from an EMBL/GenBank/DDBJ whole genome shotgun (WGS) entry which is preliminary data.</text>
</comment>
<dbReference type="GO" id="GO:0009395">
    <property type="term" value="P:phospholipid catabolic process"/>
    <property type="evidence" value="ECO:0007669"/>
    <property type="project" value="TreeGrafter"/>
</dbReference>